<feature type="region of interest" description="Disordered" evidence="1">
    <location>
        <begin position="1"/>
        <end position="45"/>
    </location>
</feature>
<dbReference type="OrthoDB" id="336240at2759"/>
<feature type="region of interest" description="Disordered" evidence="1">
    <location>
        <begin position="779"/>
        <end position="801"/>
    </location>
</feature>
<evidence type="ECO:0008006" key="4">
    <source>
        <dbReference type="Google" id="ProtNLM"/>
    </source>
</evidence>
<dbReference type="STRING" id="1408163.A0A0F4Z4R8"/>
<dbReference type="InterPro" id="IPR012677">
    <property type="entry name" value="Nucleotide-bd_a/b_plait_sf"/>
</dbReference>
<feature type="compositionally biased region" description="Low complexity" evidence="1">
    <location>
        <begin position="696"/>
        <end position="739"/>
    </location>
</feature>
<feature type="compositionally biased region" description="Polar residues" evidence="1">
    <location>
        <begin position="23"/>
        <end position="35"/>
    </location>
</feature>
<evidence type="ECO:0000256" key="1">
    <source>
        <dbReference type="SAM" id="MobiDB-lite"/>
    </source>
</evidence>
<organism evidence="2 3">
    <name type="scientific">Rasamsonia emersonii (strain ATCC 16479 / CBS 393.64 / IMI 116815)</name>
    <dbReference type="NCBI Taxonomy" id="1408163"/>
    <lineage>
        <taxon>Eukaryota</taxon>
        <taxon>Fungi</taxon>
        <taxon>Dikarya</taxon>
        <taxon>Ascomycota</taxon>
        <taxon>Pezizomycotina</taxon>
        <taxon>Eurotiomycetes</taxon>
        <taxon>Eurotiomycetidae</taxon>
        <taxon>Eurotiales</taxon>
        <taxon>Trichocomaceae</taxon>
        <taxon>Rasamsonia</taxon>
    </lineage>
</organism>
<feature type="compositionally biased region" description="Low complexity" evidence="1">
    <location>
        <begin position="111"/>
        <end position="121"/>
    </location>
</feature>
<dbReference type="EMBL" id="LASV01000045">
    <property type="protein sequence ID" value="KKA24868.1"/>
    <property type="molecule type" value="Genomic_DNA"/>
</dbReference>
<dbReference type="GO" id="GO:0003676">
    <property type="term" value="F:nucleic acid binding"/>
    <property type="evidence" value="ECO:0007669"/>
    <property type="project" value="InterPro"/>
</dbReference>
<feature type="compositionally biased region" description="Low complexity" evidence="1">
    <location>
        <begin position="92"/>
        <end position="101"/>
    </location>
</feature>
<dbReference type="InterPro" id="IPR035979">
    <property type="entry name" value="RBD_domain_sf"/>
</dbReference>
<feature type="region of interest" description="Disordered" evidence="1">
    <location>
        <begin position="58"/>
        <end position="150"/>
    </location>
</feature>
<sequence length="801" mass="89224">MKLTPTDEMREDEGGAPVRNQEHLTISPQTLSSEASLYPLTPSTVPKVLIPRDSMAAHSDFVPDDDCQSSLTRSSVLPGFSHQGDVDKFSDYSDSSDSSGSMTPTPSDFGNPPSRNSSSSSKTMSDPFIISAPRKDVPKGPSDCYSSTGVSDPFTDSHQYIMPMVNIPHNYCQNPQVTGIDQSVAYYILQGYPVPHRPMALIYPGRMPQGLPPRPHHMFGPQQAPQMQAPRAQSYQTAQPPNPQTQTQSRPTMFHGAFQGQVTLERVAQPDVMPFANITASQSPPQWGVMKIENLPYSVTKQEIVQLLGRHARTLTPDLGCPIHIIMERSTAKTMDCYVEFLTPADAEATVRRLNSIMESGRPPRLGHRRVDLTVSSQDELLKDLFPRAKCIQWRNGVPHLVPNTDPYSSGFQGFLTSEEVLGVVRHAEQPHRSPFSAKCPQRTYESMISTIWKFPWYATTMYTVADRDALFQAINRQILALTARIAKEKVIGLDHKLVNDLLRAGSSCPAFNERQKFTLLCNSEALPPQPILFPNLRLYWPFDTLVKRPNATEHEIMFYAGLVQKALAVHDIESEQVVNSYKHIPTIHESPYGNIWVEFAFHNNLMKWKDAAQLEIQVAKTLVVDGLKQIDRQLRDIAMRNLNGHVPQAVPSSSSSSIDHIKEATRRRRATLYSTPCRQTDNSNSNTPSFAGQQSSENPEPVSSVSESPRLSEVSSYASECSETTSQSQRSSRSRLSLPATPFNHDGTGIHFGSAPMSSPSRLPPSFELYHHLGAKEEESQHQRLTQSLGGHRRNFSTSL</sequence>
<accession>A0A0F4Z4R8</accession>
<evidence type="ECO:0000313" key="3">
    <source>
        <dbReference type="Proteomes" id="UP000053958"/>
    </source>
</evidence>
<dbReference type="RefSeq" id="XP_013331480.1">
    <property type="nucleotide sequence ID" value="XM_013476026.1"/>
</dbReference>
<keyword evidence="3" id="KW-1185">Reference proteome</keyword>
<dbReference type="Proteomes" id="UP000053958">
    <property type="component" value="Unassembled WGS sequence"/>
</dbReference>
<gene>
    <name evidence="2" type="ORF">T310_1084</name>
</gene>
<feature type="compositionally biased region" description="Polar residues" evidence="1">
    <location>
        <begin position="673"/>
        <end position="695"/>
    </location>
</feature>
<proteinExistence type="predicted"/>
<feature type="region of interest" description="Disordered" evidence="1">
    <location>
        <begin position="206"/>
        <end position="249"/>
    </location>
</feature>
<dbReference type="Gene3D" id="3.30.70.330">
    <property type="match status" value="1"/>
</dbReference>
<evidence type="ECO:0000313" key="2">
    <source>
        <dbReference type="EMBL" id="KKA24868.1"/>
    </source>
</evidence>
<feature type="region of interest" description="Disordered" evidence="1">
    <location>
        <begin position="672"/>
        <end position="765"/>
    </location>
</feature>
<protein>
    <recommendedName>
        <fullName evidence="4">RRM domain-containing protein</fullName>
    </recommendedName>
</protein>
<dbReference type="GeneID" id="25313435"/>
<dbReference type="AlphaFoldDB" id="A0A0F4Z4R8"/>
<feature type="compositionally biased region" description="Basic residues" evidence="1">
    <location>
        <begin position="792"/>
        <end position="801"/>
    </location>
</feature>
<feature type="compositionally biased region" description="Low complexity" evidence="1">
    <location>
        <begin position="221"/>
        <end position="249"/>
    </location>
</feature>
<comment type="caution">
    <text evidence="2">The sequence shown here is derived from an EMBL/GenBank/DDBJ whole genome shotgun (WGS) entry which is preliminary data.</text>
</comment>
<dbReference type="SUPFAM" id="SSF54928">
    <property type="entry name" value="RNA-binding domain, RBD"/>
    <property type="match status" value="1"/>
</dbReference>
<reference evidence="2 3" key="1">
    <citation type="submission" date="2015-04" db="EMBL/GenBank/DDBJ databases">
        <authorList>
            <person name="Heijne W.H."/>
            <person name="Fedorova N.D."/>
            <person name="Nierman W.C."/>
            <person name="Vollebregt A.W."/>
            <person name="Zhao Z."/>
            <person name="Wu L."/>
            <person name="Kumar M."/>
            <person name="Stam H."/>
            <person name="van den Berg M.A."/>
            <person name="Pel H.J."/>
        </authorList>
    </citation>
    <scope>NUCLEOTIDE SEQUENCE [LARGE SCALE GENOMIC DNA]</scope>
    <source>
        <strain evidence="2 3">CBS 393.64</strain>
    </source>
</reference>
<name>A0A0F4Z4R8_RASE3</name>